<feature type="compositionally biased region" description="Basic and acidic residues" evidence="1">
    <location>
        <begin position="42"/>
        <end position="57"/>
    </location>
</feature>
<evidence type="ECO:0000313" key="2">
    <source>
        <dbReference type="EMBL" id="EAQ90675.1"/>
    </source>
</evidence>
<keyword evidence="3" id="KW-1185">Reference proteome</keyword>
<accession>Q2HAZ4</accession>
<evidence type="ECO:0000313" key="3">
    <source>
        <dbReference type="Proteomes" id="UP000001056"/>
    </source>
</evidence>
<feature type="region of interest" description="Disordered" evidence="1">
    <location>
        <begin position="40"/>
        <end position="113"/>
    </location>
</feature>
<name>Q2HAZ4_CHAGB</name>
<organism evidence="2 3">
    <name type="scientific">Chaetomium globosum (strain ATCC 6205 / CBS 148.51 / DSM 1962 / NBRC 6347 / NRRL 1970)</name>
    <name type="common">Soil fungus</name>
    <dbReference type="NCBI Taxonomy" id="306901"/>
    <lineage>
        <taxon>Eukaryota</taxon>
        <taxon>Fungi</taxon>
        <taxon>Dikarya</taxon>
        <taxon>Ascomycota</taxon>
        <taxon>Pezizomycotina</taxon>
        <taxon>Sordariomycetes</taxon>
        <taxon>Sordariomycetidae</taxon>
        <taxon>Sordariales</taxon>
        <taxon>Chaetomiaceae</taxon>
        <taxon>Chaetomium</taxon>
    </lineage>
</organism>
<feature type="compositionally biased region" description="Basic and acidic residues" evidence="1">
    <location>
        <begin position="95"/>
        <end position="105"/>
    </location>
</feature>
<evidence type="ECO:0000256" key="1">
    <source>
        <dbReference type="SAM" id="MobiDB-lite"/>
    </source>
</evidence>
<dbReference type="HOGENOM" id="CLU_2133222_0_0_1"/>
<feature type="region of interest" description="Disordered" evidence="1">
    <location>
        <begin position="1"/>
        <end position="28"/>
    </location>
</feature>
<reference evidence="3" key="1">
    <citation type="journal article" date="2015" name="Genome Announc.">
        <title>Draft genome sequence of the cellulolytic fungus Chaetomium globosum.</title>
        <authorList>
            <person name="Cuomo C.A."/>
            <person name="Untereiner W.A."/>
            <person name="Ma L.-J."/>
            <person name="Grabherr M."/>
            <person name="Birren B.W."/>
        </authorList>
    </citation>
    <scope>NUCLEOTIDE SEQUENCE [LARGE SCALE GENOMIC DNA]</scope>
    <source>
        <strain evidence="3">ATCC 6205 / CBS 148.51 / DSM 1962 / NBRC 6347 / NRRL 1970</strain>
    </source>
</reference>
<dbReference type="Proteomes" id="UP000001056">
    <property type="component" value="Unassembled WGS sequence"/>
</dbReference>
<dbReference type="GeneID" id="4389284"/>
<dbReference type="AlphaFoldDB" id="Q2HAZ4"/>
<dbReference type="VEuPathDB" id="FungiDB:CHGG_02610"/>
<gene>
    <name evidence="2" type="ORF">CHGG_02610</name>
</gene>
<proteinExistence type="predicted"/>
<dbReference type="RefSeq" id="XP_001229126.1">
    <property type="nucleotide sequence ID" value="XM_001229125.1"/>
</dbReference>
<dbReference type="EMBL" id="CH408030">
    <property type="protein sequence ID" value="EAQ90675.1"/>
    <property type="molecule type" value="Genomic_DNA"/>
</dbReference>
<sequence>MLNRVGAVGAGHDGRTTSNPTFDEGNRNLQARAAGPAQLPTIEEHFPHGEDGFDNRPSRGPSQPLGGSGSSVHLFRGAPVCRDSLGAHTLIQRPRTRDGADEQRRAGTSFLDD</sequence>
<dbReference type="InParanoid" id="Q2HAZ4"/>
<protein>
    <submittedName>
        <fullName evidence="2">Uncharacterized protein</fullName>
    </submittedName>
</protein>